<dbReference type="Gene3D" id="3.30.930.10">
    <property type="entry name" value="Bira Bifunctional Protein, Domain 2"/>
    <property type="match status" value="1"/>
</dbReference>
<dbReference type="InterPro" id="IPR004365">
    <property type="entry name" value="NA-bd_OB_tRNA"/>
</dbReference>
<evidence type="ECO:0000256" key="6">
    <source>
        <dbReference type="ARBA" id="ARBA00023146"/>
    </source>
</evidence>
<keyword evidence="5" id="KW-0648">Protein biosynthesis</keyword>
<keyword evidence="6" id="KW-0030">Aminoacyl-tRNA synthetase</keyword>
<dbReference type="Pfam" id="PF00152">
    <property type="entry name" value="tRNA-synt_2"/>
    <property type="match status" value="1"/>
</dbReference>
<evidence type="ECO:0000256" key="1">
    <source>
        <dbReference type="ARBA" id="ARBA00006303"/>
    </source>
</evidence>
<dbReference type="NCBIfam" id="TIGR00459">
    <property type="entry name" value="aspS_bact"/>
    <property type="match status" value="1"/>
</dbReference>
<evidence type="ECO:0000313" key="8">
    <source>
        <dbReference type="EMBL" id="CCD25078.1"/>
    </source>
</evidence>
<dbReference type="HOGENOM" id="CLU_014330_4_1_1"/>
<evidence type="ECO:0000259" key="7">
    <source>
        <dbReference type="PROSITE" id="PS50862"/>
    </source>
</evidence>
<protein>
    <recommendedName>
        <fullName evidence="7">Aminoacyl-transfer RNA synthetases class-II family profile domain-containing protein</fullName>
    </recommendedName>
</protein>
<dbReference type="AlphaFoldDB" id="G0WBF8"/>
<dbReference type="Pfam" id="PF01336">
    <property type="entry name" value="tRNA_anti-codon"/>
    <property type="match status" value="1"/>
</dbReference>
<dbReference type="GeneID" id="11498656"/>
<dbReference type="PRINTS" id="PR01042">
    <property type="entry name" value="TRNASYNTHASP"/>
</dbReference>
<dbReference type="GO" id="GO:0070146">
    <property type="term" value="P:mitochondrial aspartyl-tRNA aminoacylation"/>
    <property type="evidence" value="ECO:0007669"/>
    <property type="project" value="EnsemblFungi"/>
</dbReference>
<dbReference type="KEGG" id="ndi:NDAI_0E02610"/>
<evidence type="ECO:0000256" key="2">
    <source>
        <dbReference type="ARBA" id="ARBA00022598"/>
    </source>
</evidence>
<dbReference type="InterPro" id="IPR004524">
    <property type="entry name" value="Asp-tRNA-ligase_1"/>
</dbReference>
<dbReference type="PANTHER" id="PTHR22594">
    <property type="entry name" value="ASPARTYL/LYSYL-TRNA SYNTHETASE"/>
    <property type="match status" value="1"/>
</dbReference>
<dbReference type="NCBIfam" id="NF001750">
    <property type="entry name" value="PRK00476.1"/>
    <property type="match status" value="1"/>
</dbReference>
<dbReference type="EMBL" id="HE580271">
    <property type="protein sequence ID" value="CCD25078.1"/>
    <property type="molecule type" value="Genomic_DNA"/>
</dbReference>
<keyword evidence="4" id="KW-0067">ATP-binding</keyword>
<keyword evidence="3" id="KW-0547">Nucleotide-binding</keyword>
<dbReference type="InterPro" id="IPR012340">
    <property type="entry name" value="NA-bd_OB-fold"/>
</dbReference>
<dbReference type="GO" id="GO:0005739">
    <property type="term" value="C:mitochondrion"/>
    <property type="evidence" value="ECO:0007669"/>
    <property type="project" value="EnsemblFungi"/>
</dbReference>
<evidence type="ECO:0000256" key="4">
    <source>
        <dbReference type="ARBA" id="ARBA00022840"/>
    </source>
</evidence>
<feature type="domain" description="Aminoacyl-transfer RNA synthetases class-II family profile" evidence="7">
    <location>
        <begin position="181"/>
        <end position="631"/>
    </location>
</feature>
<dbReference type="Proteomes" id="UP000000689">
    <property type="component" value="Chromosome 5"/>
</dbReference>
<dbReference type="HAMAP" id="MF_00044">
    <property type="entry name" value="Asp_tRNA_synth_type1"/>
    <property type="match status" value="1"/>
</dbReference>
<keyword evidence="2" id="KW-0436">Ligase</keyword>
<proteinExistence type="inferred from homology"/>
<dbReference type="OMA" id="LCGWVDR"/>
<dbReference type="OrthoDB" id="439710at2759"/>
<dbReference type="STRING" id="1071378.G0WBF8"/>
<dbReference type="SUPFAM" id="SSF50249">
    <property type="entry name" value="Nucleic acid-binding proteins"/>
    <property type="match status" value="1"/>
</dbReference>
<dbReference type="GO" id="GO:0003676">
    <property type="term" value="F:nucleic acid binding"/>
    <property type="evidence" value="ECO:0007669"/>
    <property type="project" value="InterPro"/>
</dbReference>
<evidence type="ECO:0000256" key="5">
    <source>
        <dbReference type="ARBA" id="ARBA00022917"/>
    </source>
</evidence>
<dbReference type="InterPro" id="IPR004364">
    <property type="entry name" value="Aa-tRNA-synt_II"/>
</dbReference>
<accession>G0WBF8</accession>
<dbReference type="Gene3D" id="2.40.50.140">
    <property type="entry name" value="Nucleic acid-binding proteins"/>
    <property type="match status" value="1"/>
</dbReference>
<dbReference type="InterPro" id="IPR004115">
    <property type="entry name" value="GAD-like_sf"/>
</dbReference>
<keyword evidence="9" id="KW-1185">Reference proteome</keyword>
<dbReference type="GO" id="GO:0004815">
    <property type="term" value="F:aspartate-tRNA ligase activity"/>
    <property type="evidence" value="ECO:0007669"/>
    <property type="project" value="EnsemblFungi"/>
</dbReference>
<comment type="similarity">
    <text evidence="1">Belongs to the class-II aminoacyl-tRNA synthetase family. Type 1 subfamily.</text>
</comment>
<dbReference type="PANTHER" id="PTHR22594:SF5">
    <property type="entry name" value="ASPARTATE--TRNA LIGASE, MITOCHONDRIAL"/>
    <property type="match status" value="1"/>
</dbReference>
<organism evidence="8 9">
    <name type="scientific">Naumovozyma dairenensis (strain ATCC 10597 / BCRC 20456 / CBS 421 / NBRC 0211 / NRRL Y-12639)</name>
    <name type="common">Saccharomyces dairenensis</name>
    <dbReference type="NCBI Taxonomy" id="1071378"/>
    <lineage>
        <taxon>Eukaryota</taxon>
        <taxon>Fungi</taxon>
        <taxon>Dikarya</taxon>
        <taxon>Ascomycota</taxon>
        <taxon>Saccharomycotina</taxon>
        <taxon>Saccharomycetes</taxon>
        <taxon>Saccharomycetales</taxon>
        <taxon>Saccharomycetaceae</taxon>
        <taxon>Naumovozyma</taxon>
    </lineage>
</organism>
<sequence>MLSQLITGNRCFLSTRTQFIRSLTKLPDSQKIRSQFVFQRKGSIKAINELYKENAENIEVSINGWIDNKPKHIGKNISFGVLRDPNGDTIQLVDSHSLLKGISRETVVQVKGTISSKKNSNLYSNRLEYELKLNELSVLNLSNDKPSQLQDFKERGNYPPQYRYLQLRNPKYSDFLKKRYEISRIVRDILNKENFLEIETPILFKPTPEGAREFLVPTRVKKAKKGIPTFYSLTQSPQQYKQLLMASGFSNYFQVARCFRDEDLRADRQPEFTQIDLEMSFASGNDVMQLLEQLVPKTWDELSITGELFTLDHSGKKLIPVHENRNEIYRLTYQQAMSLYGIDKPDLRAPDLKIVDLSEFRATANRNKKFPTFEVIVLRNAFDSIENYKENWHFLDNAQNYTYRTPLVVPITNDEAKTTWFEKFQSIAAFENPKMISKFLNLKQGDIICGSTREPNGSIFENPTPLGTLRKLVLQSEIGKRLYRETDHDVASWVIDFPLFSPLTNEPAPNDDFPIYQHDRLMSTHHPFTMVNLSDYNKLNKNPTKCRGQHYDLVINGIELGGGSTRVHDPELQNFIFESILKIENSEELFGHLLNAFAMGTPPHAGFAIGFDRMCAMLCGTESIRDVLAFPKSITGTDLVVKSPSLVDEDVLKLYNIEYKKN</sequence>
<evidence type="ECO:0000313" key="9">
    <source>
        <dbReference type="Proteomes" id="UP000000689"/>
    </source>
</evidence>
<reference evidence="8 9" key="1">
    <citation type="journal article" date="2011" name="Proc. Natl. Acad. Sci. U.S.A.">
        <title>Evolutionary erosion of yeast sex chromosomes by mating-type switching accidents.</title>
        <authorList>
            <person name="Gordon J.L."/>
            <person name="Armisen D."/>
            <person name="Proux-Wera E."/>
            <person name="Oheigeartaigh S.S."/>
            <person name="Byrne K.P."/>
            <person name="Wolfe K.H."/>
        </authorList>
    </citation>
    <scope>NUCLEOTIDE SEQUENCE [LARGE SCALE GENOMIC DNA]</scope>
    <source>
        <strain evidence="9">ATCC 10597 / BCRC 20456 / CBS 421 / NBRC 0211 / NRRL Y-12639</strain>
    </source>
</reference>
<dbReference type="eggNOG" id="KOG2411">
    <property type="taxonomic scope" value="Eukaryota"/>
</dbReference>
<name>G0WBF8_NAUDC</name>
<dbReference type="InterPro" id="IPR002312">
    <property type="entry name" value="Asp/Asn-tRNA-synth_IIb"/>
</dbReference>
<evidence type="ECO:0000256" key="3">
    <source>
        <dbReference type="ARBA" id="ARBA00022741"/>
    </source>
</evidence>
<dbReference type="RefSeq" id="XP_003670321.1">
    <property type="nucleotide sequence ID" value="XM_003670273.1"/>
</dbReference>
<dbReference type="InterPro" id="IPR045864">
    <property type="entry name" value="aa-tRNA-synth_II/BPL/LPL"/>
</dbReference>
<dbReference type="InterPro" id="IPR006195">
    <property type="entry name" value="aa-tRNA-synth_II"/>
</dbReference>
<dbReference type="GO" id="GO:0005524">
    <property type="term" value="F:ATP binding"/>
    <property type="evidence" value="ECO:0007669"/>
    <property type="project" value="UniProtKB-KW"/>
</dbReference>
<dbReference type="PROSITE" id="PS50862">
    <property type="entry name" value="AA_TRNA_LIGASE_II"/>
    <property type="match status" value="1"/>
</dbReference>
<dbReference type="Gene3D" id="3.30.1360.30">
    <property type="entry name" value="GAD-like domain"/>
    <property type="match status" value="1"/>
</dbReference>
<gene>
    <name evidence="8" type="primary">NDAI0E02610</name>
    <name evidence="8" type="ordered locus">NDAI_0E02610</name>
</gene>
<dbReference type="SUPFAM" id="SSF55681">
    <property type="entry name" value="Class II aaRS and biotin synthetases"/>
    <property type="match status" value="1"/>
</dbReference>